<comment type="caution">
    <text evidence="2">The sequence shown here is derived from an EMBL/GenBank/DDBJ whole genome shotgun (WGS) entry which is preliminary data.</text>
</comment>
<dbReference type="AlphaFoldDB" id="A0A9P3G3H6"/>
<organism evidence="2 3">
    <name type="scientific">Phanerochaete sordida</name>
    <dbReference type="NCBI Taxonomy" id="48140"/>
    <lineage>
        <taxon>Eukaryota</taxon>
        <taxon>Fungi</taxon>
        <taxon>Dikarya</taxon>
        <taxon>Basidiomycota</taxon>
        <taxon>Agaricomycotina</taxon>
        <taxon>Agaricomycetes</taxon>
        <taxon>Polyporales</taxon>
        <taxon>Phanerochaetaceae</taxon>
        <taxon>Phanerochaete</taxon>
    </lineage>
</organism>
<dbReference type="EMBL" id="BPQB01000009">
    <property type="protein sequence ID" value="GJE88428.1"/>
    <property type="molecule type" value="Genomic_DNA"/>
</dbReference>
<dbReference type="Proteomes" id="UP000703269">
    <property type="component" value="Unassembled WGS sequence"/>
</dbReference>
<reference evidence="2 3" key="1">
    <citation type="submission" date="2021-08" db="EMBL/GenBank/DDBJ databases">
        <title>Draft Genome Sequence of Phanerochaete sordida strain YK-624.</title>
        <authorList>
            <person name="Mori T."/>
            <person name="Dohra H."/>
            <person name="Suzuki T."/>
            <person name="Kawagishi H."/>
            <person name="Hirai H."/>
        </authorList>
    </citation>
    <scope>NUCLEOTIDE SEQUENCE [LARGE SCALE GENOMIC DNA]</scope>
    <source>
        <strain evidence="2 3">YK-624</strain>
    </source>
</reference>
<sequence length="308" mass="34226">MSLWRKPKSDEELKGDLIKLDNVLECLKGNELRLDYFLFLLFVYKDCNDKKIQRSARHRQMVVAIINGSHEYTITDVVEAMYSTATAYKYRHDDNTMPGFAATFSPTQRTRDIRHAQPGLLSWAVWSTTRLIQGEAETLTAFEAGLHVRGTTRKIAKDHDLQRPHTAASISAVETQPAMVREGRGSGAQSVDAAERAEGASSGGGGSTHPGVQGGGGVTSTKRRGGAEERQSKGPLISWDILSKFSFQSLQLKFKQDAPVMWHLVNAYTNSSVQEGQTPVVRSRRPQTLVSTENNVREKMHSRRQLLG</sequence>
<accession>A0A9P3G3H6</accession>
<evidence type="ECO:0000313" key="3">
    <source>
        <dbReference type="Proteomes" id="UP000703269"/>
    </source>
</evidence>
<protein>
    <submittedName>
        <fullName evidence="2">Uncharacterized protein</fullName>
    </submittedName>
</protein>
<gene>
    <name evidence="2" type="ORF">PsYK624_045110</name>
</gene>
<evidence type="ECO:0000313" key="2">
    <source>
        <dbReference type="EMBL" id="GJE88428.1"/>
    </source>
</evidence>
<name>A0A9P3G3H6_9APHY</name>
<keyword evidence="3" id="KW-1185">Reference proteome</keyword>
<feature type="region of interest" description="Disordered" evidence="1">
    <location>
        <begin position="159"/>
        <end position="233"/>
    </location>
</feature>
<evidence type="ECO:0000256" key="1">
    <source>
        <dbReference type="SAM" id="MobiDB-lite"/>
    </source>
</evidence>
<proteinExistence type="predicted"/>
<feature type="compositionally biased region" description="Gly residues" evidence="1">
    <location>
        <begin position="201"/>
        <end position="218"/>
    </location>
</feature>